<evidence type="ECO:0000256" key="1">
    <source>
        <dbReference type="ARBA" id="ARBA00012417"/>
    </source>
</evidence>
<feature type="non-terminal residue" evidence="11">
    <location>
        <position position="347"/>
    </location>
</feature>
<keyword evidence="5" id="KW-0235">DNA replication</keyword>
<evidence type="ECO:0000256" key="7">
    <source>
        <dbReference type="ARBA" id="ARBA00034754"/>
    </source>
</evidence>
<evidence type="ECO:0000259" key="10">
    <source>
        <dbReference type="Pfam" id="PF21694"/>
    </source>
</evidence>
<dbReference type="Gene3D" id="1.20.272.10">
    <property type="match status" value="1"/>
</dbReference>
<keyword evidence="4" id="KW-0548">Nucleotidyltransferase</keyword>
<dbReference type="InterPro" id="IPR008921">
    <property type="entry name" value="DNA_pol3_clamp-load_cplx_C"/>
</dbReference>
<evidence type="ECO:0000256" key="2">
    <source>
        <dbReference type="ARBA" id="ARBA00017703"/>
    </source>
</evidence>
<dbReference type="GO" id="GO:0003677">
    <property type="term" value="F:DNA binding"/>
    <property type="evidence" value="ECO:0007669"/>
    <property type="project" value="InterPro"/>
</dbReference>
<dbReference type="Gene3D" id="1.10.8.60">
    <property type="match status" value="1"/>
</dbReference>
<dbReference type="Proteomes" id="UP000233256">
    <property type="component" value="Unassembled WGS sequence"/>
</dbReference>
<comment type="caution">
    <text evidence="11">The sequence shown here is derived from an EMBL/GenBank/DDBJ whole genome shotgun (WGS) entry which is preliminary data.</text>
</comment>
<dbReference type="InterPro" id="IPR010372">
    <property type="entry name" value="DNA_pol3_delta_N"/>
</dbReference>
<comment type="catalytic activity">
    <reaction evidence="8">
        <text>DNA(n) + a 2'-deoxyribonucleoside 5'-triphosphate = DNA(n+1) + diphosphate</text>
        <dbReference type="Rhea" id="RHEA:22508"/>
        <dbReference type="Rhea" id="RHEA-COMP:17339"/>
        <dbReference type="Rhea" id="RHEA-COMP:17340"/>
        <dbReference type="ChEBI" id="CHEBI:33019"/>
        <dbReference type="ChEBI" id="CHEBI:61560"/>
        <dbReference type="ChEBI" id="CHEBI:173112"/>
        <dbReference type="EC" id="2.7.7.7"/>
    </reaction>
</comment>
<dbReference type="InterPro" id="IPR005790">
    <property type="entry name" value="DNA_polIII_delta"/>
</dbReference>
<dbReference type="InterPro" id="IPR048466">
    <property type="entry name" value="DNA_pol3_delta-like_C"/>
</dbReference>
<dbReference type="PANTHER" id="PTHR34388">
    <property type="entry name" value="DNA POLYMERASE III SUBUNIT DELTA"/>
    <property type="match status" value="1"/>
</dbReference>
<evidence type="ECO:0000313" key="12">
    <source>
        <dbReference type="Proteomes" id="UP000233256"/>
    </source>
</evidence>
<evidence type="ECO:0000259" key="9">
    <source>
        <dbReference type="Pfam" id="PF06144"/>
    </source>
</evidence>
<evidence type="ECO:0000256" key="6">
    <source>
        <dbReference type="ARBA" id="ARBA00022932"/>
    </source>
</evidence>
<evidence type="ECO:0000256" key="4">
    <source>
        <dbReference type="ARBA" id="ARBA00022695"/>
    </source>
</evidence>
<keyword evidence="3" id="KW-0808">Transferase</keyword>
<keyword evidence="6" id="KW-0239">DNA-directed DNA polymerase</keyword>
<dbReference type="PANTHER" id="PTHR34388:SF1">
    <property type="entry name" value="DNA POLYMERASE III SUBUNIT DELTA"/>
    <property type="match status" value="1"/>
</dbReference>
<gene>
    <name evidence="11" type="ORF">CVV64_22530</name>
</gene>
<dbReference type="EMBL" id="PGXC01000192">
    <property type="protein sequence ID" value="PKK87202.1"/>
    <property type="molecule type" value="Genomic_DNA"/>
</dbReference>
<evidence type="ECO:0000313" key="11">
    <source>
        <dbReference type="EMBL" id="PKK87202.1"/>
    </source>
</evidence>
<comment type="similarity">
    <text evidence="7">Belongs to the DNA polymerase HolA subunit family.</text>
</comment>
<dbReference type="Pfam" id="PF06144">
    <property type="entry name" value="DNA_pol3_delta"/>
    <property type="match status" value="1"/>
</dbReference>
<dbReference type="GO" id="GO:0006261">
    <property type="term" value="P:DNA-templated DNA replication"/>
    <property type="evidence" value="ECO:0007669"/>
    <property type="project" value="TreeGrafter"/>
</dbReference>
<dbReference type="Gene3D" id="3.40.50.300">
    <property type="entry name" value="P-loop containing nucleotide triphosphate hydrolases"/>
    <property type="match status" value="1"/>
</dbReference>
<dbReference type="GO" id="GO:0009360">
    <property type="term" value="C:DNA polymerase III complex"/>
    <property type="evidence" value="ECO:0007669"/>
    <property type="project" value="InterPro"/>
</dbReference>
<sequence length="347" mass="38593">MTLEQIIAGLKKGKVAPCYLLYGEEEYLLGEALQQILDVIVPVADRDFGLFFIDGGNEDIDLLKDHLLAPSLLGGSKIVVIKNTTIFQSRENLGDLIRKIHDNIDESPDKAAKYFLAFLKVSGFAWEDIRGAGWQKITNEQWRKAVDEDSGGDRDKWLPRIVEICENQGWMSDNIKDLSEQFEELLDKGLPAGNCLILTAEAVDKRKKIFKVIDKAGIVLHFGAIKGESATGETFKLEAQKLLGRNGKGLAPSAWIALGKKTGFQLRPSLNELQKLISFVGDRSVIEEKDVEEVVGKTKEDSIFDLTTALAEKNAQAALLALKAMLDQGMHHLMILTMISREIRMLL</sequence>
<feature type="domain" description="DNA polymerase III delta subunit-like C-terminal" evidence="10">
    <location>
        <begin position="300"/>
        <end position="347"/>
    </location>
</feature>
<dbReference type="SUPFAM" id="SSF48019">
    <property type="entry name" value="post-AAA+ oligomerization domain-like"/>
    <property type="match status" value="1"/>
</dbReference>
<protein>
    <recommendedName>
        <fullName evidence="2">DNA polymerase III subunit delta</fullName>
        <ecNumber evidence="1">2.7.7.7</ecNumber>
    </recommendedName>
</protein>
<dbReference type="SUPFAM" id="SSF52540">
    <property type="entry name" value="P-loop containing nucleoside triphosphate hydrolases"/>
    <property type="match status" value="1"/>
</dbReference>
<accession>A0A2N1PFU7</accession>
<evidence type="ECO:0000256" key="8">
    <source>
        <dbReference type="ARBA" id="ARBA00049244"/>
    </source>
</evidence>
<evidence type="ECO:0000256" key="5">
    <source>
        <dbReference type="ARBA" id="ARBA00022705"/>
    </source>
</evidence>
<name>A0A2N1PFU7_9BACT</name>
<dbReference type="AlphaFoldDB" id="A0A2N1PFU7"/>
<dbReference type="Pfam" id="PF21694">
    <property type="entry name" value="DNA_pol3_delta_C"/>
    <property type="match status" value="1"/>
</dbReference>
<organism evidence="11 12">
    <name type="scientific">Candidatus Wallbacteria bacterium HGW-Wallbacteria-1</name>
    <dbReference type="NCBI Taxonomy" id="2013854"/>
    <lineage>
        <taxon>Bacteria</taxon>
        <taxon>Candidatus Walliibacteriota</taxon>
    </lineage>
</organism>
<dbReference type="GO" id="GO:0003887">
    <property type="term" value="F:DNA-directed DNA polymerase activity"/>
    <property type="evidence" value="ECO:0007669"/>
    <property type="project" value="UniProtKB-KW"/>
</dbReference>
<evidence type="ECO:0000256" key="3">
    <source>
        <dbReference type="ARBA" id="ARBA00022679"/>
    </source>
</evidence>
<dbReference type="InterPro" id="IPR027417">
    <property type="entry name" value="P-loop_NTPase"/>
</dbReference>
<proteinExistence type="inferred from homology"/>
<dbReference type="NCBIfam" id="TIGR01128">
    <property type="entry name" value="holA"/>
    <property type="match status" value="1"/>
</dbReference>
<feature type="domain" description="DNA polymerase III delta N-terminal" evidence="9">
    <location>
        <begin position="19"/>
        <end position="96"/>
    </location>
</feature>
<dbReference type="EC" id="2.7.7.7" evidence="1"/>
<reference evidence="11 12" key="1">
    <citation type="journal article" date="2017" name="ISME J.">
        <title>Potential for microbial H2 and metal transformations associated with novel bacteria and archaea in deep terrestrial subsurface sediments.</title>
        <authorList>
            <person name="Hernsdorf A.W."/>
            <person name="Amano Y."/>
            <person name="Miyakawa K."/>
            <person name="Ise K."/>
            <person name="Suzuki Y."/>
            <person name="Anantharaman K."/>
            <person name="Probst A."/>
            <person name="Burstein D."/>
            <person name="Thomas B.C."/>
            <person name="Banfield J.F."/>
        </authorList>
    </citation>
    <scope>NUCLEOTIDE SEQUENCE [LARGE SCALE GENOMIC DNA]</scope>
    <source>
        <strain evidence="11">HGW-Wallbacteria-1</strain>
    </source>
</reference>